<dbReference type="InterPro" id="IPR028082">
    <property type="entry name" value="Peripla_BP_I"/>
</dbReference>
<dbReference type="RefSeq" id="WP_002583721.1">
    <property type="nucleotide sequence ID" value="NZ_KB851018.1"/>
</dbReference>
<reference evidence="5 6" key="1">
    <citation type="submission" date="2013-01" db="EMBL/GenBank/DDBJ databases">
        <title>The Genome Sequence of Clostridium clostridioforme 90A8.</title>
        <authorList>
            <consortium name="The Broad Institute Genome Sequencing Platform"/>
            <person name="Earl A."/>
            <person name="Ward D."/>
            <person name="Feldgarden M."/>
            <person name="Gevers D."/>
            <person name="Courvalin P."/>
            <person name="Lambert T."/>
            <person name="Walker B."/>
            <person name="Young S.K."/>
            <person name="Zeng Q."/>
            <person name="Gargeya S."/>
            <person name="Fitzgerald M."/>
            <person name="Haas B."/>
            <person name="Abouelleil A."/>
            <person name="Alvarado L."/>
            <person name="Arachchi H.M."/>
            <person name="Berlin A.M."/>
            <person name="Chapman S.B."/>
            <person name="Dewar J."/>
            <person name="Goldberg J."/>
            <person name="Griggs A."/>
            <person name="Gujja S."/>
            <person name="Hansen M."/>
            <person name="Howarth C."/>
            <person name="Imamovic A."/>
            <person name="Larimer J."/>
            <person name="McCowan C."/>
            <person name="Murphy C."/>
            <person name="Neiman D."/>
            <person name="Pearson M."/>
            <person name="Priest M."/>
            <person name="Roberts A."/>
            <person name="Saif S."/>
            <person name="Shea T."/>
            <person name="Sisk P."/>
            <person name="Sykes S."/>
            <person name="Wortman J."/>
            <person name="Nusbaum C."/>
            <person name="Birren B."/>
        </authorList>
    </citation>
    <scope>NUCLEOTIDE SEQUENCE [LARGE SCALE GENOMIC DNA]</scope>
    <source>
        <strain evidence="5 6">90A8</strain>
    </source>
</reference>
<dbReference type="Proteomes" id="UP000013085">
    <property type="component" value="Unassembled WGS sequence"/>
</dbReference>
<protein>
    <submittedName>
        <fullName evidence="5">Ribose ABC transporter substrate-binding protein</fullName>
    </submittedName>
</protein>
<dbReference type="Pfam" id="PF13407">
    <property type="entry name" value="Peripla_BP_4"/>
    <property type="match status" value="1"/>
</dbReference>
<proteinExistence type="inferred from homology"/>
<dbReference type="EMBL" id="AGYR01000014">
    <property type="protein sequence ID" value="ENZ17495.1"/>
    <property type="molecule type" value="Genomic_DNA"/>
</dbReference>
<name>A0A0E2HC68_9FIRM</name>
<comment type="subcellular location">
    <subcellularLocation>
        <location evidence="1">Cell envelope</location>
    </subcellularLocation>
</comment>
<dbReference type="InterPro" id="IPR025997">
    <property type="entry name" value="SBP_2_dom"/>
</dbReference>
<dbReference type="GO" id="GO:0030313">
    <property type="term" value="C:cell envelope"/>
    <property type="evidence" value="ECO:0007669"/>
    <property type="project" value="UniProtKB-SubCell"/>
</dbReference>
<dbReference type="PATRIC" id="fig|999408.3.peg.1934"/>
<evidence type="ECO:0000313" key="6">
    <source>
        <dbReference type="Proteomes" id="UP000013085"/>
    </source>
</evidence>
<dbReference type="Gene3D" id="3.40.50.2300">
    <property type="match status" value="2"/>
</dbReference>
<dbReference type="GeneID" id="57959738"/>
<dbReference type="GO" id="GO:0030246">
    <property type="term" value="F:carbohydrate binding"/>
    <property type="evidence" value="ECO:0007669"/>
    <property type="project" value="UniProtKB-ARBA"/>
</dbReference>
<dbReference type="PANTHER" id="PTHR46847">
    <property type="entry name" value="D-ALLOSE-BINDING PERIPLASMIC PROTEIN-RELATED"/>
    <property type="match status" value="1"/>
</dbReference>
<evidence type="ECO:0000259" key="4">
    <source>
        <dbReference type="Pfam" id="PF13407"/>
    </source>
</evidence>
<dbReference type="PANTHER" id="PTHR46847:SF1">
    <property type="entry name" value="D-ALLOSE-BINDING PERIPLASMIC PROTEIN-RELATED"/>
    <property type="match status" value="1"/>
</dbReference>
<gene>
    <name evidence="5" type="ORF">HMPREF1090_01795</name>
</gene>
<feature type="domain" description="Periplasmic binding protein" evidence="4">
    <location>
        <begin position="39"/>
        <end position="292"/>
    </location>
</feature>
<accession>A0A0E2HC68</accession>
<evidence type="ECO:0000313" key="5">
    <source>
        <dbReference type="EMBL" id="ENZ17495.1"/>
    </source>
</evidence>
<dbReference type="AlphaFoldDB" id="A0A0E2HC68"/>
<evidence type="ECO:0000256" key="1">
    <source>
        <dbReference type="ARBA" id="ARBA00004196"/>
    </source>
</evidence>
<organism evidence="5 6">
    <name type="scientific">[Clostridium] clostridioforme 90A8</name>
    <dbReference type="NCBI Taxonomy" id="999408"/>
    <lineage>
        <taxon>Bacteria</taxon>
        <taxon>Bacillati</taxon>
        <taxon>Bacillota</taxon>
        <taxon>Clostridia</taxon>
        <taxon>Lachnospirales</taxon>
        <taxon>Lachnospiraceae</taxon>
        <taxon>Enterocloster</taxon>
    </lineage>
</organism>
<evidence type="ECO:0000256" key="3">
    <source>
        <dbReference type="ARBA" id="ARBA00022729"/>
    </source>
</evidence>
<evidence type="ECO:0000256" key="2">
    <source>
        <dbReference type="ARBA" id="ARBA00007639"/>
    </source>
</evidence>
<dbReference type="HOGENOM" id="CLU_037628_3_6_9"/>
<keyword evidence="3" id="KW-0732">Signal</keyword>
<comment type="caution">
    <text evidence="5">The sequence shown here is derived from an EMBL/GenBank/DDBJ whole genome shotgun (WGS) entry which is preliminary data.</text>
</comment>
<dbReference type="SUPFAM" id="SSF53822">
    <property type="entry name" value="Periplasmic binding protein-like I"/>
    <property type="match status" value="1"/>
</dbReference>
<comment type="similarity">
    <text evidence="2">Belongs to the bacterial solute-binding protein 2 family.</text>
</comment>
<sequence length="323" mass="35966">MLNKGKILWCIWAGILVLLFLMSSTDLIIKEKKIEVYPISVIIEGDNDDYYVNFKKGMDQAAVEFHGDVSFITLYADHDQAQQMELVKREIRDGARAVILAPVKPEEAVRKLEDMNPGCPVILLGQSPDEGTALDTIGVDGREIGRLLGEAAASQASRDVPVYLFCGGLDYGDSAWVYEGVRTVLDEQGYHYRLIERKNQDTYRQAIQETDAPGGGRITIIALDVQSLDQATRILEENTIYQGRVAGLYGAGSTTSLLRALDRGIVTGLTAYNQFDEGYLSVKQAVEAIQGTRQKQNTVLEAIYVDKDKLRDKAYEKMLYPIE</sequence>